<proteinExistence type="predicted"/>
<dbReference type="Proteomes" id="UP001314229">
    <property type="component" value="Unassembled WGS sequence"/>
</dbReference>
<reference evidence="2 3" key="1">
    <citation type="submission" date="2024-01" db="EMBL/GenBank/DDBJ databases">
        <authorList>
            <person name="Alioto T."/>
            <person name="Alioto T."/>
            <person name="Gomez Garrido J."/>
        </authorList>
    </citation>
    <scope>NUCLEOTIDE SEQUENCE [LARGE SCALE GENOMIC DNA]</scope>
</reference>
<name>A0AAV1Q6Z6_SCOSC</name>
<dbReference type="EMBL" id="CAWUFR010000562">
    <property type="protein sequence ID" value="CAK6979248.1"/>
    <property type="molecule type" value="Genomic_DNA"/>
</dbReference>
<accession>A0AAV1Q6Z6</accession>
<evidence type="ECO:0000313" key="2">
    <source>
        <dbReference type="EMBL" id="CAK6979248.1"/>
    </source>
</evidence>
<comment type="caution">
    <text evidence="2">The sequence shown here is derived from an EMBL/GenBank/DDBJ whole genome shotgun (WGS) entry which is preliminary data.</text>
</comment>
<sequence>MRGRMEERRRRRPKGRTRDTIQSEQSSVAEARRCDSFISRETVGPELSRSDSGLLRIAASSLVSNQSRMDRENRGELPVYVSSASNYERLIRHIRIFNKLLRNITAPHLDRVMTSQLLCDVINPRGDRFISD</sequence>
<evidence type="ECO:0000256" key="1">
    <source>
        <dbReference type="SAM" id="MobiDB-lite"/>
    </source>
</evidence>
<protein>
    <submittedName>
        <fullName evidence="2">Uncharacterized protein</fullName>
    </submittedName>
</protein>
<feature type="region of interest" description="Disordered" evidence="1">
    <location>
        <begin position="1"/>
        <end position="29"/>
    </location>
</feature>
<dbReference type="AlphaFoldDB" id="A0AAV1Q6Z6"/>
<evidence type="ECO:0000313" key="3">
    <source>
        <dbReference type="Proteomes" id="UP001314229"/>
    </source>
</evidence>
<gene>
    <name evidence="2" type="ORF">FSCOSCO3_A022129</name>
</gene>
<organism evidence="2 3">
    <name type="scientific">Scomber scombrus</name>
    <name type="common">Atlantic mackerel</name>
    <name type="synonym">Scomber vernalis</name>
    <dbReference type="NCBI Taxonomy" id="13677"/>
    <lineage>
        <taxon>Eukaryota</taxon>
        <taxon>Metazoa</taxon>
        <taxon>Chordata</taxon>
        <taxon>Craniata</taxon>
        <taxon>Vertebrata</taxon>
        <taxon>Euteleostomi</taxon>
        <taxon>Actinopterygii</taxon>
        <taxon>Neopterygii</taxon>
        <taxon>Teleostei</taxon>
        <taxon>Neoteleostei</taxon>
        <taxon>Acanthomorphata</taxon>
        <taxon>Pelagiaria</taxon>
        <taxon>Scombriformes</taxon>
        <taxon>Scombridae</taxon>
        <taxon>Scomber</taxon>
    </lineage>
</organism>
<keyword evidence="3" id="KW-1185">Reference proteome</keyword>